<evidence type="ECO:0000313" key="3">
    <source>
        <dbReference type="EMBL" id="SDY65727.1"/>
    </source>
</evidence>
<proteinExistence type="predicted"/>
<evidence type="ECO:0000259" key="2">
    <source>
        <dbReference type="SMART" id="SM00903"/>
    </source>
</evidence>
<protein>
    <submittedName>
        <fullName evidence="3">NADH-FMN oxidoreductase RutF, flavin reductase (DIM6/NTAB) family</fullName>
    </submittedName>
</protein>
<dbReference type="GO" id="GO:0006208">
    <property type="term" value="P:pyrimidine nucleobase catabolic process"/>
    <property type="evidence" value="ECO:0007669"/>
    <property type="project" value="TreeGrafter"/>
</dbReference>
<dbReference type="Proteomes" id="UP000198891">
    <property type="component" value="Unassembled WGS sequence"/>
</dbReference>
<dbReference type="GO" id="GO:0042602">
    <property type="term" value="F:riboflavin reductase (NADPH) activity"/>
    <property type="evidence" value="ECO:0007669"/>
    <property type="project" value="TreeGrafter"/>
</dbReference>
<dbReference type="SUPFAM" id="SSF50475">
    <property type="entry name" value="FMN-binding split barrel"/>
    <property type="match status" value="1"/>
</dbReference>
<gene>
    <name evidence="3" type="ORF">SAMN05216554_1051</name>
</gene>
<organism evidence="3 4">
    <name type="scientific">Herbiconiux ginsengi</name>
    <dbReference type="NCBI Taxonomy" id="381665"/>
    <lineage>
        <taxon>Bacteria</taxon>
        <taxon>Bacillati</taxon>
        <taxon>Actinomycetota</taxon>
        <taxon>Actinomycetes</taxon>
        <taxon>Micrococcales</taxon>
        <taxon>Microbacteriaceae</taxon>
        <taxon>Herbiconiux</taxon>
    </lineage>
</organism>
<dbReference type="InterPro" id="IPR002563">
    <property type="entry name" value="Flavin_Rdtase-like_dom"/>
</dbReference>
<keyword evidence="4" id="KW-1185">Reference proteome</keyword>
<dbReference type="OrthoDB" id="8901155at2"/>
<accession>A0A1H3LMF3</accession>
<dbReference type="InterPro" id="IPR012349">
    <property type="entry name" value="Split_barrel_FMN-bd"/>
</dbReference>
<dbReference type="PANTHER" id="PTHR30466">
    <property type="entry name" value="FLAVIN REDUCTASE"/>
    <property type="match status" value="1"/>
</dbReference>
<dbReference type="Pfam" id="PF01613">
    <property type="entry name" value="Flavin_Reduct"/>
    <property type="match status" value="1"/>
</dbReference>
<dbReference type="RefSeq" id="WP_092549722.1">
    <property type="nucleotide sequence ID" value="NZ_FNPZ01000001.1"/>
</dbReference>
<dbReference type="SMART" id="SM00903">
    <property type="entry name" value="Flavin_Reduct"/>
    <property type="match status" value="1"/>
</dbReference>
<dbReference type="GO" id="GO:0010181">
    <property type="term" value="F:FMN binding"/>
    <property type="evidence" value="ECO:0007669"/>
    <property type="project" value="InterPro"/>
</dbReference>
<evidence type="ECO:0000256" key="1">
    <source>
        <dbReference type="ARBA" id="ARBA00023002"/>
    </source>
</evidence>
<dbReference type="EMBL" id="FNPZ01000001">
    <property type="protein sequence ID" value="SDY65727.1"/>
    <property type="molecule type" value="Genomic_DNA"/>
</dbReference>
<name>A0A1H3LMF3_9MICO</name>
<dbReference type="Gene3D" id="2.30.110.10">
    <property type="entry name" value="Electron Transport, Fmn-binding Protein, Chain A"/>
    <property type="match status" value="1"/>
</dbReference>
<dbReference type="AlphaFoldDB" id="A0A1H3LMF3"/>
<dbReference type="STRING" id="381665.SAMN05216554_1051"/>
<keyword evidence="1" id="KW-0560">Oxidoreductase</keyword>
<sequence length="175" mass="18398">MEHINTRIGLSPDQFKNAFRRHPAGVAVITADDGSGPVALTATSVISVSAEPPLLVFSLSGLSSSTPVITASRSVVVHLLDASRVDLAVLASTKNVDRFAESVGWHRLPTGEPVYDGVPNWIRGEIVDSMGAGGSTIVAVLALESGLDGTDESKSPLVYHDRTWHHIGEHSVLAG</sequence>
<evidence type="ECO:0000313" key="4">
    <source>
        <dbReference type="Proteomes" id="UP000198891"/>
    </source>
</evidence>
<feature type="domain" description="Flavin reductase like" evidence="2">
    <location>
        <begin position="19"/>
        <end position="166"/>
    </location>
</feature>
<dbReference type="PANTHER" id="PTHR30466:SF1">
    <property type="entry name" value="FMN REDUCTASE (NADH) RUTF"/>
    <property type="match status" value="1"/>
</dbReference>
<dbReference type="InterPro" id="IPR050268">
    <property type="entry name" value="NADH-dep_flavin_reductase"/>
</dbReference>
<reference evidence="3 4" key="1">
    <citation type="submission" date="2016-10" db="EMBL/GenBank/DDBJ databases">
        <authorList>
            <person name="de Groot N.N."/>
        </authorList>
    </citation>
    <scope>NUCLEOTIDE SEQUENCE [LARGE SCALE GENOMIC DNA]</scope>
    <source>
        <strain evidence="3 4">CGMCC 4.3491</strain>
    </source>
</reference>